<keyword evidence="2" id="KW-1185">Reference proteome</keyword>
<dbReference type="Pfam" id="PF19781">
    <property type="entry name" value="DUF6266"/>
    <property type="match status" value="1"/>
</dbReference>
<protein>
    <submittedName>
        <fullName evidence="1">Uncharacterized protein</fullName>
    </submittedName>
</protein>
<sequence length="177" mass="19927">MAKKTISPGQLRVRAAFKAGVAFLAPLNGLVKNGFSEMAKRKNSLAGGLALGYLLKVAIRQEEDGPVVDPALVRLSEGALPGVYGIRINRYADSIELTHELRYSRFLELDDRLILCAYQLEKGYAYVNEQTWQRREGRVIVPIPEGFREDGFHLYLLLSDRKGVKYSRSKYLGYSTK</sequence>
<proteinExistence type="predicted"/>
<dbReference type="EMBL" id="MCAQ01000028">
    <property type="protein sequence ID" value="RKF31908.1"/>
    <property type="molecule type" value="Genomic_DNA"/>
</dbReference>
<accession>A0A420FG75</accession>
<evidence type="ECO:0000313" key="1">
    <source>
        <dbReference type="EMBL" id="RKF31908.1"/>
    </source>
</evidence>
<organism evidence="1 2">
    <name type="scientific">Sphingobacterium siyangense</name>
    <dbReference type="NCBI Taxonomy" id="459529"/>
    <lineage>
        <taxon>Bacteria</taxon>
        <taxon>Pseudomonadati</taxon>
        <taxon>Bacteroidota</taxon>
        <taxon>Sphingobacteriia</taxon>
        <taxon>Sphingobacteriales</taxon>
        <taxon>Sphingobacteriaceae</taxon>
        <taxon>Sphingobacterium</taxon>
    </lineage>
</organism>
<gene>
    <name evidence="1" type="ORF">BCY89_17315</name>
</gene>
<comment type="caution">
    <text evidence="1">The sequence shown here is derived from an EMBL/GenBank/DDBJ whole genome shotgun (WGS) entry which is preliminary data.</text>
</comment>
<dbReference type="InterPro" id="IPR046233">
    <property type="entry name" value="DUF6266"/>
</dbReference>
<name>A0A420FG75_9SPHI</name>
<reference evidence="1 2" key="1">
    <citation type="submission" date="2016-07" db="EMBL/GenBank/DDBJ databases">
        <title>Genome analysis of Sphingobacterium siyangense T12B17.</title>
        <authorList>
            <person name="Xu D."/>
            <person name="Su Y."/>
            <person name="Zheng S."/>
        </authorList>
    </citation>
    <scope>NUCLEOTIDE SEQUENCE [LARGE SCALE GENOMIC DNA]</scope>
    <source>
        <strain evidence="1 2">T12B17</strain>
    </source>
</reference>
<evidence type="ECO:0000313" key="2">
    <source>
        <dbReference type="Proteomes" id="UP000286402"/>
    </source>
</evidence>
<dbReference type="Proteomes" id="UP000286402">
    <property type="component" value="Unassembled WGS sequence"/>
</dbReference>
<dbReference type="AlphaFoldDB" id="A0A420FG75"/>
<dbReference type="RefSeq" id="WP_120336134.1">
    <property type="nucleotide sequence ID" value="NZ_MCAQ01000028.1"/>
</dbReference>